<name>A0A348WBV5_9RHOB</name>
<evidence type="ECO:0000313" key="3">
    <source>
        <dbReference type="Proteomes" id="UP000264719"/>
    </source>
</evidence>
<dbReference type="AlphaFoldDB" id="A0A348WBV5"/>
<evidence type="ECO:0000256" key="1">
    <source>
        <dbReference type="SAM" id="Phobius"/>
    </source>
</evidence>
<organism evidence="2 3">
    <name type="scientific">Roseovarius nubinhibens</name>
    <dbReference type="NCBI Taxonomy" id="314263"/>
    <lineage>
        <taxon>Bacteria</taxon>
        <taxon>Pseudomonadati</taxon>
        <taxon>Pseudomonadota</taxon>
        <taxon>Alphaproteobacteria</taxon>
        <taxon>Rhodobacterales</taxon>
        <taxon>Roseobacteraceae</taxon>
        <taxon>Roseovarius</taxon>
    </lineage>
</organism>
<evidence type="ECO:0000313" key="2">
    <source>
        <dbReference type="EMBL" id="HAR52017.1"/>
    </source>
</evidence>
<feature type="transmembrane region" description="Helical" evidence="1">
    <location>
        <begin position="21"/>
        <end position="41"/>
    </location>
</feature>
<comment type="caution">
    <text evidence="2">The sequence shown here is derived from an EMBL/GenBank/DDBJ whole genome shotgun (WGS) entry which is preliminary data.</text>
</comment>
<reference evidence="2 3" key="1">
    <citation type="journal article" date="2018" name="Nat. Biotechnol.">
        <title>A standardized bacterial taxonomy based on genome phylogeny substantially revises the tree of life.</title>
        <authorList>
            <person name="Parks D.H."/>
            <person name="Chuvochina M."/>
            <person name="Waite D.W."/>
            <person name="Rinke C."/>
            <person name="Skarshewski A."/>
            <person name="Chaumeil P.A."/>
            <person name="Hugenholtz P."/>
        </authorList>
    </citation>
    <scope>NUCLEOTIDE SEQUENCE [LARGE SCALE GENOMIC DNA]</scope>
    <source>
        <strain evidence="2">UBA9169</strain>
    </source>
</reference>
<keyword evidence="1" id="KW-0472">Membrane</keyword>
<accession>A0A348WBV5</accession>
<protein>
    <submittedName>
        <fullName evidence="2">Uncharacterized protein</fullName>
    </submittedName>
</protein>
<keyword evidence="1" id="KW-1133">Transmembrane helix</keyword>
<dbReference type="EMBL" id="DMVW01000091">
    <property type="protein sequence ID" value="HAR52017.1"/>
    <property type="molecule type" value="Genomic_DNA"/>
</dbReference>
<dbReference type="Proteomes" id="UP000264719">
    <property type="component" value="Unassembled WGS sequence"/>
</dbReference>
<dbReference type="RefSeq" id="WP_339856678.1">
    <property type="nucleotide sequence ID" value="NZ_CAXAXR010000049.1"/>
</dbReference>
<keyword evidence="1" id="KW-0812">Transmembrane</keyword>
<feature type="transmembrane region" description="Helical" evidence="1">
    <location>
        <begin position="47"/>
        <end position="67"/>
    </location>
</feature>
<gene>
    <name evidence="2" type="ORF">DCS45_09090</name>
</gene>
<sequence>MSSNLENHQIPQSREGADLMAYVVAFVVFSVGFTVLVAFLFDTWHFPTWVLFAGGVLGAGLAIALRWRAKRAPARRREAWLREKAALAEAETARQMDEMYGKASKVPKVSSGVSE</sequence>
<proteinExistence type="predicted"/>